<name>K0N2B6_DESTT</name>
<dbReference type="SUPFAM" id="SSF53098">
    <property type="entry name" value="Ribonuclease H-like"/>
    <property type="match status" value="1"/>
</dbReference>
<dbReference type="RefSeq" id="WP_014955647.1">
    <property type="nucleotide sequence ID" value="NC_018645.1"/>
</dbReference>
<dbReference type="KEGG" id="dto:TOL2_C01190"/>
<keyword evidence="3" id="KW-1185">Reference proteome</keyword>
<dbReference type="GO" id="GO:0006313">
    <property type="term" value="P:DNA transposition"/>
    <property type="evidence" value="ECO:0007669"/>
    <property type="project" value="InterPro"/>
</dbReference>
<dbReference type="GO" id="GO:0003677">
    <property type="term" value="F:DNA binding"/>
    <property type="evidence" value="ECO:0007669"/>
    <property type="project" value="InterPro"/>
</dbReference>
<reference evidence="2 3" key="1">
    <citation type="journal article" date="2013" name="Environ. Microbiol.">
        <title>Complete genome, catabolic sub-proteomes and key-metabolites of Desulfobacula toluolica Tol2, a marine, aromatic compound-degrading, sulfate-reducing bacterium.</title>
        <authorList>
            <person name="Wohlbrand L."/>
            <person name="Jacob J.H."/>
            <person name="Kube M."/>
            <person name="Mussmann M."/>
            <person name="Jarling R."/>
            <person name="Beck A."/>
            <person name="Amann R."/>
            <person name="Wilkes H."/>
            <person name="Reinhardt R."/>
            <person name="Rabus R."/>
        </authorList>
    </citation>
    <scope>NUCLEOTIDE SEQUENCE [LARGE SCALE GENOMIC DNA]</scope>
    <source>
        <strain evidence="3">DSM 7467 / Tol2</strain>
    </source>
</reference>
<dbReference type="InterPro" id="IPR047952">
    <property type="entry name" value="Transpos_IS4"/>
</dbReference>
<dbReference type="PATRIC" id="fig|651182.5.peg.146"/>
<organism evidence="2 3">
    <name type="scientific">Desulfobacula toluolica (strain DSM 7467 / Tol2)</name>
    <dbReference type="NCBI Taxonomy" id="651182"/>
    <lineage>
        <taxon>Bacteria</taxon>
        <taxon>Pseudomonadati</taxon>
        <taxon>Thermodesulfobacteriota</taxon>
        <taxon>Desulfobacteria</taxon>
        <taxon>Desulfobacterales</taxon>
        <taxon>Desulfobacteraceae</taxon>
        <taxon>Desulfobacula</taxon>
    </lineage>
</organism>
<protein>
    <submittedName>
        <fullName evidence="2">Putative transposase, IS4-family</fullName>
    </submittedName>
</protein>
<dbReference type="PANTHER" id="PTHR37529">
    <property type="entry name" value="TRANSPOSASE INSG FOR INSERTION SEQUENCE ELEMENT IS4-RELATED"/>
    <property type="match status" value="1"/>
</dbReference>
<feature type="domain" description="Transposase IS4-like" evidence="1">
    <location>
        <begin position="113"/>
        <end position="335"/>
    </location>
</feature>
<dbReference type="Pfam" id="PF01609">
    <property type="entry name" value="DDE_Tnp_1"/>
    <property type="match status" value="1"/>
</dbReference>
<dbReference type="PANTHER" id="PTHR37529:SF1">
    <property type="entry name" value="TRANSPOSASE INSG FOR INSERTION SEQUENCE ELEMENT IS4-RELATED"/>
    <property type="match status" value="1"/>
</dbReference>
<evidence type="ECO:0000259" key="1">
    <source>
        <dbReference type="Pfam" id="PF01609"/>
    </source>
</evidence>
<dbReference type="InterPro" id="IPR012337">
    <property type="entry name" value="RNaseH-like_sf"/>
</dbReference>
<dbReference type="InterPro" id="IPR002559">
    <property type="entry name" value="Transposase_11"/>
</dbReference>
<dbReference type="OrthoDB" id="9794050at2"/>
<dbReference type="Proteomes" id="UP000007347">
    <property type="component" value="Chromosome"/>
</dbReference>
<proteinExistence type="predicted"/>
<dbReference type="STRING" id="651182.TOL2_C01190"/>
<evidence type="ECO:0000313" key="3">
    <source>
        <dbReference type="Proteomes" id="UP000007347"/>
    </source>
</evidence>
<evidence type="ECO:0000313" key="2">
    <source>
        <dbReference type="EMBL" id="CCK78289.1"/>
    </source>
</evidence>
<dbReference type="NCBIfam" id="NF033592">
    <property type="entry name" value="transpos_IS4_1"/>
    <property type="match status" value="1"/>
</dbReference>
<dbReference type="HOGENOM" id="CLU_049304_0_0_7"/>
<dbReference type="GO" id="GO:0004803">
    <property type="term" value="F:transposase activity"/>
    <property type="evidence" value="ECO:0007669"/>
    <property type="project" value="InterPro"/>
</dbReference>
<gene>
    <name evidence="2" type="ordered locus">TOL2_C01190</name>
</gene>
<dbReference type="AlphaFoldDB" id="K0N2B6"/>
<sequence length="431" mass="50749">MPKLIESLKYLIKSDDFRENHKLTPKAFTRDRLLPFHRLIYFLLNMNNSSYQDELDHFYQTIFQYDIAQRVICKGSLTKARKKLDYKAFEAINDHMVNDFYKNFQHQTWCGFNLLAIDGTTIRVPDEKPIVDHFGAWKTNKDTALCPKARASQMFDVLNKVTVDAILSPKEDGERELAAFHFLKLQPDDLMLLDRGYPAYWVFQAILSLGAQFCARISYKRWKVVHKFYKSGKAEKIVRIHPTAQSRQKCKEMGFDTTPVAARLIRVELDSGETEVLITSLTDMEAFPKELFSDLYHLRWPVEEDYKILKYRIQIENFSGKSVHSVYQDFHAKVVSKNLTAVIATTTREEIIKKSENLKYHHQINFAQALSKMKNTIVLLFSCTWNLVISYIEQIRTIFIQTTESIRPNRKYPRKHRVKQKRFHFEYKTVC</sequence>
<accession>K0N2B6</accession>
<dbReference type="EMBL" id="FO203503">
    <property type="protein sequence ID" value="CCK78289.1"/>
    <property type="molecule type" value="Genomic_DNA"/>
</dbReference>